<organism evidence="2 3">
    <name type="scientific">Rhodocollybia butyracea</name>
    <dbReference type="NCBI Taxonomy" id="206335"/>
    <lineage>
        <taxon>Eukaryota</taxon>
        <taxon>Fungi</taxon>
        <taxon>Dikarya</taxon>
        <taxon>Basidiomycota</taxon>
        <taxon>Agaricomycotina</taxon>
        <taxon>Agaricomycetes</taxon>
        <taxon>Agaricomycetidae</taxon>
        <taxon>Agaricales</taxon>
        <taxon>Marasmiineae</taxon>
        <taxon>Omphalotaceae</taxon>
        <taxon>Rhodocollybia</taxon>
    </lineage>
</organism>
<comment type="caution">
    <text evidence="2">The sequence shown here is derived from an EMBL/GenBank/DDBJ whole genome shotgun (WGS) entry which is preliminary data.</text>
</comment>
<dbReference type="AlphaFoldDB" id="A0A9P5PF03"/>
<name>A0A9P5PF03_9AGAR</name>
<sequence length="162" mass="17288">MSSGRPVGTHDKPGHLAGGQRDGAGRPASGAGSSMSSNKRLNLRDNMLQGEALLGAAFGGSRIAPIFGSCFLDKQMQKQKEKPAAFEAVNQTSSNDPGLVIPGIQAQNGTTWFNFRLKVSKKLDFKFRIQLLPPSLRVISKLRVTLASKLASKVAGLALDKR</sequence>
<keyword evidence="3" id="KW-1185">Reference proteome</keyword>
<feature type="compositionally biased region" description="Low complexity" evidence="1">
    <location>
        <begin position="25"/>
        <end position="37"/>
    </location>
</feature>
<proteinExistence type="predicted"/>
<evidence type="ECO:0000313" key="2">
    <source>
        <dbReference type="EMBL" id="KAF9064056.1"/>
    </source>
</evidence>
<protein>
    <submittedName>
        <fullName evidence="2">Uncharacterized protein</fullName>
    </submittedName>
</protein>
<accession>A0A9P5PF03</accession>
<evidence type="ECO:0000256" key="1">
    <source>
        <dbReference type="SAM" id="MobiDB-lite"/>
    </source>
</evidence>
<dbReference type="EMBL" id="JADNRY010000132">
    <property type="protein sequence ID" value="KAF9064056.1"/>
    <property type="molecule type" value="Genomic_DNA"/>
</dbReference>
<dbReference type="Proteomes" id="UP000772434">
    <property type="component" value="Unassembled WGS sequence"/>
</dbReference>
<evidence type="ECO:0000313" key="3">
    <source>
        <dbReference type="Proteomes" id="UP000772434"/>
    </source>
</evidence>
<gene>
    <name evidence="2" type="ORF">BDP27DRAFT_1367538</name>
</gene>
<reference evidence="2" key="1">
    <citation type="submission" date="2020-11" db="EMBL/GenBank/DDBJ databases">
        <authorList>
            <consortium name="DOE Joint Genome Institute"/>
            <person name="Ahrendt S."/>
            <person name="Riley R."/>
            <person name="Andreopoulos W."/>
            <person name="Labutti K."/>
            <person name="Pangilinan J."/>
            <person name="Ruiz-Duenas F.J."/>
            <person name="Barrasa J.M."/>
            <person name="Sanchez-Garcia M."/>
            <person name="Camarero S."/>
            <person name="Miyauchi S."/>
            <person name="Serrano A."/>
            <person name="Linde D."/>
            <person name="Babiker R."/>
            <person name="Drula E."/>
            <person name="Ayuso-Fernandez I."/>
            <person name="Pacheco R."/>
            <person name="Padilla G."/>
            <person name="Ferreira P."/>
            <person name="Barriuso J."/>
            <person name="Kellner H."/>
            <person name="Castanera R."/>
            <person name="Alfaro M."/>
            <person name="Ramirez L."/>
            <person name="Pisabarro A.G."/>
            <person name="Kuo A."/>
            <person name="Tritt A."/>
            <person name="Lipzen A."/>
            <person name="He G."/>
            <person name="Yan M."/>
            <person name="Ng V."/>
            <person name="Cullen D."/>
            <person name="Martin F."/>
            <person name="Rosso M.-N."/>
            <person name="Henrissat B."/>
            <person name="Hibbett D."/>
            <person name="Martinez A.T."/>
            <person name="Grigoriev I.V."/>
        </authorList>
    </citation>
    <scope>NUCLEOTIDE SEQUENCE</scope>
    <source>
        <strain evidence="2">AH 40177</strain>
    </source>
</reference>
<feature type="region of interest" description="Disordered" evidence="1">
    <location>
        <begin position="1"/>
        <end position="38"/>
    </location>
</feature>